<protein>
    <submittedName>
        <fullName evidence="1">Putative antitoxin of toxin-antitoxin system, YdaS/YdaT</fullName>
    </submittedName>
</protein>
<dbReference type="Gene3D" id="1.10.260.40">
    <property type="entry name" value="lambda repressor-like DNA-binding domains"/>
    <property type="match status" value="1"/>
</dbReference>
<dbReference type="Pfam" id="PF15943">
    <property type="entry name" value="YdaS_toxin"/>
    <property type="match status" value="1"/>
</dbReference>
<organism evidence="1 2">
    <name type="scientific">Nitrosospira multiformis</name>
    <dbReference type="NCBI Taxonomy" id="1231"/>
    <lineage>
        <taxon>Bacteria</taxon>
        <taxon>Pseudomonadati</taxon>
        <taxon>Pseudomonadota</taxon>
        <taxon>Betaproteobacteria</taxon>
        <taxon>Nitrosomonadales</taxon>
        <taxon>Nitrosomonadaceae</taxon>
        <taxon>Nitrosospira</taxon>
    </lineage>
</organism>
<proteinExistence type="predicted"/>
<evidence type="ECO:0000313" key="1">
    <source>
        <dbReference type="EMBL" id="SEN72068.1"/>
    </source>
</evidence>
<dbReference type="GO" id="GO:0003677">
    <property type="term" value="F:DNA binding"/>
    <property type="evidence" value="ECO:0007669"/>
    <property type="project" value="InterPro"/>
</dbReference>
<dbReference type="SUPFAM" id="SSF47413">
    <property type="entry name" value="lambda repressor-like DNA-binding domains"/>
    <property type="match status" value="1"/>
</dbReference>
<dbReference type="Proteomes" id="UP000183898">
    <property type="component" value="Unassembled WGS sequence"/>
</dbReference>
<reference evidence="1 2" key="1">
    <citation type="submission" date="2016-10" db="EMBL/GenBank/DDBJ databases">
        <authorList>
            <person name="de Groot N.N."/>
        </authorList>
    </citation>
    <scope>NUCLEOTIDE SEQUENCE [LARGE SCALE GENOMIC DNA]</scope>
    <source>
        <strain evidence="1 2">Nl18</strain>
    </source>
</reference>
<dbReference type="AlphaFoldDB" id="A0A1H8IWJ2"/>
<dbReference type="EMBL" id="FOCT01000006">
    <property type="protein sequence ID" value="SEN72068.1"/>
    <property type="molecule type" value="Genomic_DNA"/>
</dbReference>
<evidence type="ECO:0000313" key="2">
    <source>
        <dbReference type="Proteomes" id="UP000183898"/>
    </source>
</evidence>
<dbReference type="InterPro" id="IPR031856">
    <property type="entry name" value="YdaS_toxin-like"/>
</dbReference>
<sequence length="81" mass="9176">MKLKDYVKHKRGNATYLAERLDVSLSYLSQLSSGGASVSPERCVLIEEATSGKVTRKDLRPNDWHLIWPELRPKPKPRSVA</sequence>
<dbReference type="RefSeq" id="WP_074746371.1">
    <property type="nucleotide sequence ID" value="NZ_FOCT01000006.1"/>
</dbReference>
<gene>
    <name evidence="1" type="ORF">SAMN05216404_106185</name>
</gene>
<accession>A0A1H8IWJ2</accession>
<dbReference type="InterPro" id="IPR010982">
    <property type="entry name" value="Lambda_DNA-bd_dom_sf"/>
</dbReference>
<name>A0A1H8IWJ2_9PROT</name>